<dbReference type="InterPro" id="IPR010679">
    <property type="entry name" value="DUF1254"/>
</dbReference>
<organism evidence="4 5">
    <name type="scientific">Gemmobacter aquaticus</name>
    <dbReference type="NCBI Taxonomy" id="490185"/>
    <lineage>
        <taxon>Bacteria</taxon>
        <taxon>Pseudomonadati</taxon>
        <taxon>Pseudomonadota</taxon>
        <taxon>Alphaproteobacteria</taxon>
        <taxon>Rhodobacterales</taxon>
        <taxon>Paracoccaceae</taxon>
        <taxon>Gemmobacter</taxon>
    </lineage>
</organism>
<dbReference type="SUPFAM" id="SSF160935">
    <property type="entry name" value="VPA0735-like"/>
    <property type="match status" value="1"/>
</dbReference>
<evidence type="ECO:0000256" key="1">
    <source>
        <dbReference type="SAM" id="SignalP"/>
    </source>
</evidence>
<protein>
    <recommendedName>
        <fullName evidence="6">DUF1254 domain-containing protein</fullName>
    </recommendedName>
</protein>
<dbReference type="Gene3D" id="2.60.40.1610">
    <property type="entry name" value="Domain of unknown function DUF1254"/>
    <property type="match status" value="1"/>
</dbReference>
<dbReference type="InterPro" id="IPR010621">
    <property type="entry name" value="DUF1214"/>
</dbReference>
<comment type="caution">
    <text evidence="4">The sequence shown here is derived from an EMBL/GenBank/DDBJ whole genome shotgun (WGS) entry which is preliminary data.</text>
</comment>
<dbReference type="PANTHER" id="PTHR36509">
    <property type="entry name" value="BLL3101 PROTEIN"/>
    <property type="match status" value="1"/>
</dbReference>
<dbReference type="Proteomes" id="UP000598196">
    <property type="component" value="Unassembled WGS sequence"/>
</dbReference>
<dbReference type="PANTHER" id="PTHR36509:SF2">
    <property type="entry name" value="BLL3101 PROTEIN"/>
    <property type="match status" value="1"/>
</dbReference>
<feature type="domain" description="DUF1214" evidence="2">
    <location>
        <begin position="238"/>
        <end position="321"/>
    </location>
</feature>
<evidence type="ECO:0008006" key="6">
    <source>
        <dbReference type="Google" id="ProtNLM"/>
    </source>
</evidence>
<dbReference type="OrthoDB" id="9777345at2"/>
<keyword evidence="1" id="KW-0732">Signal</keyword>
<dbReference type="AlphaFoldDB" id="A0A918DDF4"/>
<proteinExistence type="predicted"/>
<accession>A0A918DDF4</accession>
<dbReference type="InterPro" id="IPR037050">
    <property type="entry name" value="DUF1254_sf"/>
</dbReference>
<gene>
    <name evidence="4" type="ORF">GCM10010991_29850</name>
</gene>
<dbReference type="InterPro" id="IPR037049">
    <property type="entry name" value="DUF1214_C_sf"/>
</dbReference>
<evidence type="ECO:0000313" key="4">
    <source>
        <dbReference type="EMBL" id="GGO36229.1"/>
    </source>
</evidence>
<dbReference type="Pfam" id="PF06863">
    <property type="entry name" value="DUF1254"/>
    <property type="match status" value="1"/>
</dbReference>
<evidence type="ECO:0000313" key="5">
    <source>
        <dbReference type="Proteomes" id="UP000598196"/>
    </source>
</evidence>
<reference evidence="4 5" key="1">
    <citation type="journal article" date="2014" name="Int. J. Syst. Evol. Microbiol.">
        <title>Complete genome sequence of Corynebacterium casei LMG S-19264T (=DSM 44701T), isolated from a smear-ripened cheese.</title>
        <authorList>
            <consortium name="US DOE Joint Genome Institute (JGI-PGF)"/>
            <person name="Walter F."/>
            <person name="Albersmeier A."/>
            <person name="Kalinowski J."/>
            <person name="Ruckert C."/>
        </authorList>
    </citation>
    <scope>NUCLEOTIDE SEQUENCE [LARGE SCALE GENOMIC DNA]</scope>
    <source>
        <strain evidence="4 5">CGMCC 1.7029</strain>
    </source>
</reference>
<dbReference type="RefSeq" id="WP_146287688.1">
    <property type="nucleotide sequence ID" value="NZ_BMLP01000007.1"/>
</dbReference>
<feature type="chain" id="PRO_5036987779" description="DUF1254 domain-containing protein" evidence="1">
    <location>
        <begin position="22"/>
        <end position="338"/>
    </location>
</feature>
<keyword evidence="5" id="KW-1185">Reference proteome</keyword>
<feature type="signal peptide" evidence="1">
    <location>
        <begin position="1"/>
        <end position="21"/>
    </location>
</feature>
<dbReference type="EMBL" id="BMLP01000007">
    <property type="protein sequence ID" value="GGO36229.1"/>
    <property type="molecule type" value="Genomic_DNA"/>
</dbReference>
<feature type="domain" description="DUF1254" evidence="3">
    <location>
        <begin position="52"/>
        <end position="106"/>
    </location>
</feature>
<dbReference type="Gene3D" id="2.60.120.600">
    <property type="entry name" value="Domain of unknown function DUF1214, C-terminal domain"/>
    <property type="match status" value="1"/>
</dbReference>
<name>A0A918DDF4_9RHOB</name>
<sequence>MVLKSATLTAMLALTAGAALADPKPVNAVTFIRAESDRYMGNMVAAQGLGKMVHERTTTPLDKQSIIRMNLDTLYSSGVYDLSAGPVTVTLPPADPKRYVALQIVSQDHLTPAVLHEGTHTITQEEVGTRYVALLVRVFLNSSDPDDLARVHAVQDSIKVEQAAAGTYEAVDWDKTSLDAARNALLSLGALGDAGFGIPMGTKDEIDPIAHLVATAAGWGLNPPTEAVYKMVTPAQNDGKTPHQVVMKDVPVDAFWSVSVYDKDGFFAPNSLNVNALNSVSAKAAADGSQTIRFGGCDAGVENCIPITEGWNYTLRLYRPHAEVIDGSWTAPVAEVVQ</sequence>
<evidence type="ECO:0000259" key="3">
    <source>
        <dbReference type="Pfam" id="PF06863"/>
    </source>
</evidence>
<dbReference type="Pfam" id="PF06742">
    <property type="entry name" value="DUF1214"/>
    <property type="match status" value="1"/>
</dbReference>
<evidence type="ECO:0000259" key="2">
    <source>
        <dbReference type="Pfam" id="PF06742"/>
    </source>
</evidence>